<gene>
    <name evidence="3" type="ORF">KSB_30740</name>
</gene>
<accession>A0ABQ3UPD8</accession>
<sequence length="402" mass="43768">MNNAQTHETTEPIHSSITLAPDARILVVKLAGLGDLLLATPALSALRESYPRARIDLLVTPDSASLLKGWPVIDNIIVLDKYLFDYPQQIIKHPSNLKRLADIFKPLREGHYDAVLLFHHLTLRFGRLKHQALMRATGAKWRVGLDNGHGWFLNVRVKDDGFGAIHEAEYNMAVAAAVGATIHTPKLEIPLSEAEREAARELVYGASVPEAAPQPIIAMHPGSGGYSTARRWAPERFAQLADTLYKETGGQLLLVGGPEEVELHQQIMNQLHSGVPVRSLAGKGNIKVATAVLELADLFIGNDAGLAHLATAVETPVVAIFGLTNYKAWGPYTGDRKDLTTIVHLDLPCMPCFYRGHQLGTPEGCATRDCLTQLGVESVAAAARRMLRLHGKWHGATSTATE</sequence>
<dbReference type="PANTHER" id="PTHR30160">
    <property type="entry name" value="TETRAACYLDISACCHARIDE 4'-KINASE-RELATED"/>
    <property type="match status" value="1"/>
</dbReference>
<evidence type="ECO:0000256" key="1">
    <source>
        <dbReference type="ARBA" id="ARBA00022676"/>
    </source>
</evidence>
<dbReference type="InterPro" id="IPR002201">
    <property type="entry name" value="Glyco_trans_9"/>
</dbReference>
<name>A0ABQ3UPD8_9CHLR</name>
<evidence type="ECO:0000313" key="4">
    <source>
        <dbReference type="Proteomes" id="UP000654345"/>
    </source>
</evidence>
<evidence type="ECO:0000256" key="2">
    <source>
        <dbReference type="ARBA" id="ARBA00022679"/>
    </source>
</evidence>
<keyword evidence="2 3" id="KW-0808">Transferase</keyword>
<protein>
    <submittedName>
        <fullName evidence="3">Glycosyl transferase family 9</fullName>
    </submittedName>
</protein>
<dbReference type="Gene3D" id="3.40.50.2000">
    <property type="entry name" value="Glycogen Phosphorylase B"/>
    <property type="match status" value="2"/>
</dbReference>
<dbReference type="RefSeq" id="WP_201371287.1">
    <property type="nucleotide sequence ID" value="NZ_BNJG01000001.1"/>
</dbReference>
<dbReference type="InterPro" id="IPR051199">
    <property type="entry name" value="LPS_LOS_Heptosyltrfase"/>
</dbReference>
<organism evidence="3 4">
    <name type="scientific">Ktedonobacter robiniae</name>
    <dbReference type="NCBI Taxonomy" id="2778365"/>
    <lineage>
        <taxon>Bacteria</taxon>
        <taxon>Bacillati</taxon>
        <taxon>Chloroflexota</taxon>
        <taxon>Ktedonobacteria</taxon>
        <taxon>Ktedonobacterales</taxon>
        <taxon>Ktedonobacteraceae</taxon>
        <taxon>Ktedonobacter</taxon>
    </lineage>
</organism>
<dbReference type="PANTHER" id="PTHR30160:SF1">
    <property type="entry name" value="LIPOPOLYSACCHARIDE 1,2-N-ACETYLGLUCOSAMINETRANSFERASE-RELATED"/>
    <property type="match status" value="1"/>
</dbReference>
<dbReference type="Pfam" id="PF01075">
    <property type="entry name" value="Glyco_transf_9"/>
    <property type="match status" value="1"/>
</dbReference>
<dbReference type="CDD" id="cd03789">
    <property type="entry name" value="GT9_LPS_heptosyltransferase"/>
    <property type="match status" value="1"/>
</dbReference>
<dbReference type="Proteomes" id="UP000654345">
    <property type="component" value="Unassembled WGS sequence"/>
</dbReference>
<comment type="caution">
    <text evidence="3">The sequence shown here is derived from an EMBL/GenBank/DDBJ whole genome shotgun (WGS) entry which is preliminary data.</text>
</comment>
<proteinExistence type="predicted"/>
<evidence type="ECO:0000313" key="3">
    <source>
        <dbReference type="EMBL" id="GHO54599.1"/>
    </source>
</evidence>
<dbReference type="SUPFAM" id="SSF53756">
    <property type="entry name" value="UDP-Glycosyltransferase/glycogen phosphorylase"/>
    <property type="match status" value="1"/>
</dbReference>
<dbReference type="GO" id="GO:0016740">
    <property type="term" value="F:transferase activity"/>
    <property type="evidence" value="ECO:0007669"/>
    <property type="project" value="UniProtKB-KW"/>
</dbReference>
<dbReference type="EMBL" id="BNJG01000001">
    <property type="protein sequence ID" value="GHO54599.1"/>
    <property type="molecule type" value="Genomic_DNA"/>
</dbReference>
<keyword evidence="1" id="KW-0328">Glycosyltransferase</keyword>
<reference evidence="3 4" key="1">
    <citation type="journal article" date="2021" name="Int. J. Syst. Evol. Microbiol.">
        <title>Reticulibacter mediterranei gen. nov., sp. nov., within the new family Reticulibacteraceae fam. nov., and Ktedonospora formicarum gen. nov., sp. nov., Ktedonobacter robiniae sp. nov., Dictyobacter formicarum sp. nov. and Dictyobacter arantiisoli sp. nov., belonging to the class Ktedonobacteria.</title>
        <authorList>
            <person name="Yabe S."/>
            <person name="Zheng Y."/>
            <person name="Wang C.M."/>
            <person name="Sakai Y."/>
            <person name="Abe K."/>
            <person name="Yokota A."/>
            <person name="Donadio S."/>
            <person name="Cavaletti L."/>
            <person name="Monciardini P."/>
        </authorList>
    </citation>
    <scope>NUCLEOTIDE SEQUENCE [LARGE SCALE GENOMIC DNA]</scope>
    <source>
        <strain evidence="3 4">SOSP1-30</strain>
    </source>
</reference>
<keyword evidence="4" id="KW-1185">Reference proteome</keyword>